<reference evidence="8" key="1">
    <citation type="submission" date="2021-01" db="UniProtKB">
        <authorList>
            <consortium name="EnsemblMetazoa"/>
        </authorList>
    </citation>
    <scope>IDENTIFICATION</scope>
</reference>
<organism evidence="8 9">
    <name type="scientific">Clytia hemisphaerica</name>
    <dbReference type="NCBI Taxonomy" id="252671"/>
    <lineage>
        <taxon>Eukaryota</taxon>
        <taxon>Metazoa</taxon>
        <taxon>Cnidaria</taxon>
        <taxon>Hydrozoa</taxon>
        <taxon>Hydroidolina</taxon>
        <taxon>Leptothecata</taxon>
        <taxon>Obeliida</taxon>
        <taxon>Clytiidae</taxon>
        <taxon>Clytia</taxon>
    </lineage>
</organism>
<feature type="transmembrane region" description="Helical" evidence="6">
    <location>
        <begin position="181"/>
        <end position="205"/>
    </location>
</feature>
<feature type="transmembrane region" description="Helical" evidence="6">
    <location>
        <begin position="43"/>
        <end position="67"/>
    </location>
</feature>
<keyword evidence="9" id="KW-1185">Reference proteome</keyword>
<dbReference type="PANTHER" id="PTHR24064">
    <property type="entry name" value="SOLUTE CARRIER FAMILY 22 MEMBER"/>
    <property type="match status" value="1"/>
</dbReference>
<evidence type="ECO:0000259" key="7">
    <source>
        <dbReference type="PROSITE" id="PS50850"/>
    </source>
</evidence>
<accession>A0A7M5WX43</accession>
<dbReference type="RefSeq" id="XP_066931989.1">
    <property type="nucleotide sequence ID" value="XM_067075888.1"/>
</dbReference>
<evidence type="ECO:0000256" key="2">
    <source>
        <dbReference type="ARBA" id="ARBA00022692"/>
    </source>
</evidence>
<evidence type="ECO:0000256" key="4">
    <source>
        <dbReference type="ARBA" id="ARBA00023136"/>
    </source>
</evidence>
<dbReference type="AlphaFoldDB" id="A0A7M5WX43"/>
<keyword evidence="2 6" id="KW-0812">Transmembrane</keyword>
<name>A0A7M5WX43_9CNID</name>
<feature type="region of interest" description="Disordered" evidence="5">
    <location>
        <begin position="511"/>
        <end position="541"/>
    </location>
</feature>
<dbReference type="PROSITE" id="PS50850">
    <property type="entry name" value="MFS"/>
    <property type="match status" value="1"/>
</dbReference>
<dbReference type="GeneID" id="136819646"/>
<dbReference type="Pfam" id="PF00083">
    <property type="entry name" value="Sugar_tr"/>
    <property type="match status" value="1"/>
</dbReference>
<proteinExistence type="predicted"/>
<dbReference type="PROSITE" id="PS00217">
    <property type="entry name" value="SUGAR_TRANSPORT_2"/>
    <property type="match status" value="1"/>
</dbReference>
<keyword evidence="4 6" id="KW-0472">Membrane</keyword>
<feature type="compositionally biased region" description="Polar residues" evidence="5">
    <location>
        <begin position="513"/>
        <end position="524"/>
    </location>
</feature>
<feature type="transmembrane region" description="Helical" evidence="6">
    <location>
        <begin position="414"/>
        <end position="437"/>
    </location>
</feature>
<feature type="transmembrane region" description="Helical" evidence="6">
    <location>
        <begin position="329"/>
        <end position="351"/>
    </location>
</feature>
<dbReference type="GO" id="GO:0016020">
    <property type="term" value="C:membrane"/>
    <property type="evidence" value="ECO:0007669"/>
    <property type="project" value="UniProtKB-SubCell"/>
</dbReference>
<dbReference type="OrthoDB" id="6155518at2759"/>
<dbReference type="InterPro" id="IPR020846">
    <property type="entry name" value="MFS_dom"/>
</dbReference>
<evidence type="ECO:0000256" key="5">
    <source>
        <dbReference type="SAM" id="MobiDB-lite"/>
    </source>
</evidence>
<evidence type="ECO:0000313" key="8">
    <source>
        <dbReference type="EnsemblMetazoa" id="CLYHEMP014041.1"/>
    </source>
</evidence>
<evidence type="ECO:0000256" key="1">
    <source>
        <dbReference type="ARBA" id="ARBA00004141"/>
    </source>
</evidence>
<dbReference type="EnsemblMetazoa" id="CLYHEMT014041.1">
    <property type="protein sequence ID" value="CLYHEMP014041.1"/>
    <property type="gene ID" value="CLYHEMG014041"/>
</dbReference>
<feature type="transmembrane region" description="Helical" evidence="6">
    <location>
        <begin position="473"/>
        <end position="494"/>
    </location>
</feature>
<sequence length="541" mass="60442">METSKKTEDENQLHPIIPTKKSVTTSYQELIISSIGEIGRWQYFIIFTIMLPKFLICWSMVSVSFTLGKTEWWKVTTGIDPKTNVSTTIRLFKDCSPLGENDTIVYGNTNTITSEFGLICDKAAIPTLIKTMQMVGLVIGSAINGQLGDWIGRRKCIIGSFLLNISAIFIESFSTSWQMVVVLRFLVGLGMGGYQAITTVYALEFVGTSWRTIIGSFPYWGFGTISLGGLYYVAPYWRNMYLVTGLVGLPFLILMLFTTESVRWLLIHGKTDEAITSINKIAKFNKRRKPDVSQFEEAAKREESEMKLNAMKYNYATLFRMKSTRMKTVLFGFCWLTLGFSYYVFIFGVTLLSGHPALNMALTGLGNTLISVLVWGLNKKFGRRRATMVGYMATVTFSLLFVIFRLATVSMGSAMTGLAIASVWCFSITWPSIAIFTVEIFPTTVRSSAYGFVSIMARIGGVVAAQSDFIYAVAIYFPYLIVGVLCIICTIGVFQLPETINEDLQDILHSESDGVSTDESSASEQYEEDTKNNEKSEILKV</sequence>
<feature type="transmembrane region" description="Helical" evidence="6">
    <location>
        <begin position="449"/>
        <end position="467"/>
    </location>
</feature>
<evidence type="ECO:0000313" key="9">
    <source>
        <dbReference type="Proteomes" id="UP000594262"/>
    </source>
</evidence>
<evidence type="ECO:0000256" key="6">
    <source>
        <dbReference type="SAM" id="Phobius"/>
    </source>
</evidence>
<feature type="transmembrane region" description="Helical" evidence="6">
    <location>
        <begin position="389"/>
        <end position="408"/>
    </location>
</feature>
<dbReference type="InterPro" id="IPR036259">
    <property type="entry name" value="MFS_trans_sf"/>
</dbReference>
<evidence type="ECO:0000256" key="3">
    <source>
        <dbReference type="ARBA" id="ARBA00022989"/>
    </source>
</evidence>
<feature type="domain" description="Major facilitator superfamily (MFS) profile" evidence="7">
    <location>
        <begin position="45"/>
        <end position="501"/>
    </location>
</feature>
<feature type="transmembrane region" description="Helical" evidence="6">
    <location>
        <begin position="357"/>
        <end position="377"/>
    </location>
</feature>
<dbReference type="InterPro" id="IPR005828">
    <property type="entry name" value="MFS_sugar_transport-like"/>
</dbReference>
<dbReference type="Proteomes" id="UP000594262">
    <property type="component" value="Unplaced"/>
</dbReference>
<feature type="compositionally biased region" description="Basic and acidic residues" evidence="5">
    <location>
        <begin position="528"/>
        <end position="541"/>
    </location>
</feature>
<dbReference type="Gene3D" id="1.20.1250.20">
    <property type="entry name" value="MFS general substrate transporter like domains"/>
    <property type="match status" value="1"/>
</dbReference>
<dbReference type="InterPro" id="IPR005829">
    <property type="entry name" value="Sugar_transporter_CS"/>
</dbReference>
<keyword evidence="3 6" id="KW-1133">Transmembrane helix</keyword>
<feature type="transmembrane region" description="Helical" evidence="6">
    <location>
        <begin position="156"/>
        <end position="175"/>
    </location>
</feature>
<dbReference type="GO" id="GO:0022857">
    <property type="term" value="F:transmembrane transporter activity"/>
    <property type="evidence" value="ECO:0007669"/>
    <property type="project" value="InterPro"/>
</dbReference>
<dbReference type="SUPFAM" id="SSF103473">
    <property type="entry name" value="MFS general substrate transporter"/>
    <property type="match status" value="1"/>
</dbReference>
<feature type="transmembrane region" description="Helical" evidence="6">
    <location>
        <begin position="217"/>
        <end position="234"/>
    </location>
</feature>
<feature type="transmembrane region" description="Helical" evidence="6">
    <location>
        <begin position="240"/>
        <end position="258"/>
    </location>
</feature>
<comment type="subcellular location">
    <subcellularLocation>
        <location evidence="1">Membrane</location>
        <topology evidence="1">Multi-pass membrane protein</topology>
    </subcellularLocation>
</comment>
<protein>
    <recommendedName>
        <fullName evidence="7">Major facilitator superfamily (MFS) profile domain-containing protein</fullName>
    </recommendedName>
</protein>